<evidence type="ECO:0000313" key="2">
    <source>
        <dbReference type="Proteomes" id="UP000241238"/>
    </source>
</evidence>
<name>A0ABM6U2G3_FUSVA</name>
<sequence>MKKIIFLLIISMYSLIFASDKYDILEDRIENNLKYSFKTLNDGKTKLKVKEYDIDISENYVNLKTEINSVSKNFNFDEAFIPVMEGIKKEMKSNPEINIIVELEKIIGADEIIYNKTF</sequence>
<dbReference type="RefSeq" id="WP_005952018.1">
    <property type="nucleotide sequence ID" value="NZ_CP028103.1"/>
</dbReference>
<reference evidence="2" key="1">
    <citation type="journal article" date="2018" name="MSphere">
        <title>Fusobacterium Genomics Using MinION and Illumina Sequencing Enables Genome Completion and Correction.</title>
        <authorList>
            <person name="Todd S.M."/>
            <person name="Settlage R.E."/>
            <person name="Lahmers K.K."/>
            <person name="Slade D.J."/>
        </authorList>
    </citation>
    <scope>NUCLEOTIDE SEQUENCE [LARGE SCALE GENOMIC DNA]</scope>
    <source>
        <strain evidence="2">ATCC 27725</strain>
    </source>
</reference>
<dbReference type="Proteomes" id="UP000241238">
    <property type="component" value="Chromosome"/>
</dbReference>
<dbReference type="EMBL" id="CP028103">
    <property type="protein sequence ID" value="AVQ30454.1"/>
    <property type="molecule type" value="Genomic_DNA"/>
</dbReference>
<keyword evidence="2" id="KW-1185">Reference proteome</keyword>
<protein>
    <submittedName>
        <fullName evidence="1">Uncharacterized protein</fullName>
    </submittedName>
</protein>
<evidence type="ECO:0000313" key="1">
    <source>
        <dbReference type="EMBL" id="AVQ30454.1"/>
    </source>
</evidence>
<organism evidence="1 2">
    <name type="scientific">Fusobacterium varium ATCC 27725</name>
    <dbReference type="NCBI Taxonomy" id="469618"/>
    <lineage>
        <taxon>Bacteria</taxon>
        <taxon>Fusobacteriati</taxon>
        <taxon>Fusobacteriota</taxon>
        <taxon>Fusobacteriia</taxon>
        <taxon>Fusobacteriales</taxon>
        <taxon>Fusobacteriaceae</taxon>
        <taxon>Fusobacterium</taxon>
    </lineage>
</organism>
<accession>A0ABM6U2G3</accession>
<gene>
    <name evidence="1" type="ORF">C4N18_04165</name>
</gene>
<dbReference type="GeneID" id="77467176"/>
<proteinExistence type="predicted"/>